<dbReference type="CDD" id="cd18544">
    <property type="entry name" value="ABC_6TM_TmrA_like"/>
    <property type="match status" value="1"/>
</dbReference>
<evidence type="ECO:0000256" key="3">
    <source>
        <dbReference type="ARBA" id="ARBA00012191"/>
    </source>
</evidence>
<dbReference type="KEGG" id="nva:G3M78_12950"/>
<keyword evidence="7" id="KW-0547">Nucleotide-binding</keyword>
<keyword evidence="8 16" id="KW-0067">ATP-binding</keyword>
<sequence>MNDERQENLQERYLDWTLFRRILLYLKPYSGLAILAISMLFAVSMLNLAGPYLTKIAIDDHISVGKLEGLDKLALIYLGVLVFTFICQFAQTWLMQSIGQRVMLDLRTRAFAHLHRMSFRYFDQTPIGKLVTRVVNDVEVLNEMLTSGLILVFNDLFTLVGIFCVLWYLDWRLALVVCAVFPFLVMATQYYRVRARDALRKNRAHLTRLNTALEENISGMEALQLFSKEKEFYGKFSSANSDKLREDLRALHYNAVFMPSIDVFSSAAIGLAIWYGGGRFIQEEIQLGVLIAFLQYLQKFFEPIRDLAEKFNIIQTAMTSSERIFELLDTPEEVPNPENPKPIASPKGRVEFDKVWFAYQKDNYVLKDVSFTLEPGESLAIVGATGSGKSTLVNALCRFYDIARGEIRLDGQSIGELDKYELRRQMALVPQDVFLFSGNILDNIRLSNSDKTLDDIQPLTRAVYAHEFIETLPEKYNHDIGEEGKGLSLGQRQLLSFARALAVDPRILILDEATSSVDSETEALLHAAVKEIIRGRTSIIIAHRLTTIKHVDKALVLKDGEIAEYGTRRELLEKKGIFYKLHQIQANTA</sequence>
<feature type="transmembrane region" description="Helical" evidence="13">
    <location>
        <begin position="29"/>
        <end position="53"/>
    </location>
</feature>
<feature type="transmembrane region" description="Helical" evidence="13">
    <location>
        <begin position="174"/>
        <end position="193"/>
    </location>
</feature>
<name>A0A7T0C476_9BACT</name>
<dbReference type="SMART" id="SM00382">
    <property type="entry name" value="AAA"/>
    <property type="match status" value="1"/>
</dbReference>
<evidence type="ECO:0000259" key="14">
    <source>
        <dbReference type="PROSITE" id="PS50893"/>
    </source>
</evidence>
<feature type="domain" description="ABC transporter" evidence="14">
    <location>
        <begin position="350"/>
        <end position="584"/>
    </location>
</feature>
<accession>A0A7T0C476</accession>
<feature type="transmembrane region" description="Helical" evidence="13">
    <location>
        <begin position="253"/>
        <end position="275"/>
    </location>
</feature>
<dbReference type="Gene3D" id="3.40.50.300">
    <property type="entry name" value="P-loop containing nucleotide triphosphate hydrolases"/>
    <property type="match status" value="1"/>
</dbReference>
<reference evidence="17" key="1">
    <citation type="submission" date="2020-02" db="EMBL/GenBank/DDBJ databases">
        <title>Genomic and physiological characterization of two novel Nitrospinaceae genera.</title>
        <authorList>
            <person name="Mueller A.J."/>
            <person name="Jung M.-Y."/>
            <person name="Strachan C.R."/>
            <person name="Herbold C.W."/>
            <person name="Kirkegaard R.H."/>
            <person name="Daims H."/>
        </authorList>
    </citation>
    <scope>NUCLEOTIDE SEQUENCE [LARGE SCALE GENOMIC DNA]</scope>
</reference>
<feature type="transmembrane region" description="Helical" evidence="13">
    <location>
        <begin position="73"/>
        <end position="94"/>
    </location>
</feature>
<dbReference type="EC" id="7.6.2.2" evidence="3"/>
<dbReference type="PROSITE" id="PS50893">
    <property type="entry name" value="ABC_TRANSPORTER_2"/>
    <property type="match status" value="1"/>
</dbReference>
<dbReference type="GO" id="GO:0008559">
    <property type="term" value="F:ABC-type xenobiotic transporter activity"/>
    <property type="evidence" value="ECO:0007669"/>
    <property type="project" value="UniProtKB-EC"/>
</dbReference>
<dbReference type="InterPro" id="IPR003439">
    <property type="entry name" value="ABC_transporter-like_ATP-bd"/>
</dbReference>
<dbReference type="Proteomes" id="UP000594464">
    <property type="component" value="Chromosome"/>
</dbReference>
<dbReference type="InterPro" id="IPR036640">
    <property type="entry name" value="ABC1_TM_sf"/>
</dbReference>
<evidence type="ECO:0000256" key="6">
    <source>
        <dbReference type="ARBA" id="ARBA00022692"/>
    </source>
</evidence>
<comment type="subcellular location">
    <subcellularLocation>
        <location evidence="1">Cell membrane</location>
        <topology evidence="1">Multi-pass membrane protein</topology>
    </subcellularLocation>
</comment>
<dbReference type="GO" id="GO:0015421">
    <property type="term" value="F:ABC-type oligopeptide transporter activity"/>
    <property type="evidence" value="ECO:0007669"/>
    <property type="project" value="TreeGrafter"/>
</dbReference>
<evidence type="ECO:0000256" key="9">
    <source>
        <dbReference type="ARBA" id="ARBA00022989"/>
    </source>
</evidence>
<dbReference type="PROSITE" id="PS00211">
    <property type="entry name" value="ABC_TRANSPORTER_1"/>
    <property type="match status" value="1"/>
</dbReference>
<keyword evidence="9 13" id="KW-1133">Transmembrane helix</keyword>
<keyword evidence="6 13" id="KW-0812">Transmembrane</keyword>
<evidence type="ECO:0000256" key="8">
    <source>
        <dbReference type="ARBA" id="ARBA00022840"/>
    </source>
</evidence>
<dbReference type="PROSITE" id="PS50929">
    <property type="entry name" value="ABC_TM1F"/>
    <property type="match status" value="1"/>
</dbReference>
<evidence type="ECO:0000256" key="13">
    <source>
        <dbReference type="SAM" id="Phobius"/>
    </source>
</evidence>
<proteinExistence type="inferred from homology"/>
<evidence type="ECO:0000256" key="1">
    <source>
        <dbReference type="ARBA" id="ARBA00004651"/>
    </source>
</evidence>
<dbReference type="FunFam" id="1.20.1560.10:FF:000011">
    <property type="entry name" value="Multidrug ABC transporter ATP-binding protein"/>
    <property type="match status" value="1"/>
</dbReference>
<keyword evidence="5" id="KW-1003">Cell membrane</keyword>
<dbReference type="PANTHER" id="PTHR43394">
    <property type="entry name" value="ATP-DEPENDENT PERMEASE MDL1, MITOCHONDRIAL"/>
    <property type="match status" value="1"/>
</dbReference>
<dbReference type="FunFam" id="3.40.50.300:FF:000221">
    <property type="entry name" value="Multidrug ABC transporter ATP-binding protein"/>
    <property type="match status" value="1"/>
</dbReference>
<dbReference type="EMBL" id="CP048620">
    <property type="protein sequence ID" value="QPJ66251.1"/>
    <property type="molecule type" value="Genomic_DNA"/>
</dbReference>
<evidence type="ECO:0000256" key="2">
    <source>
        <dbReference type="ARBA" id="ARBA00006526"/>
    </source>
</evidence>
<dbReference type="InterPro" id="IPR011527">
    <property type="entry name" value="ABC1_TM_dom"/>
</dbReference>
<evidence type="ECO:0000256" key="5">
    <source>
        <dbReference type="ARBA" id="ARBA00022475"/>
    </source>
</evidence>
<dbReference type="GO" id="GO:0016887">
    <property type="term" value="F:ATP hydrolysis activity"/>
    <property type="evidence" value="ECO:0007669"/>
    <property type="project" value="InterPro"/>
</dbReference>
<evidence type="ECO:0000256" key="11">
    <source>
        <dbReference type="ARBA" id="ARBA00034018"/>
    </source>
</evidence>
<comment type="catalytic activity">
    <reaction evidence="11">
        <text>ATP + H2O + xenobioticSide 1 = ADP + phosphate + xenobioticSide 2.</text>
        <dbReference type="EC" id="7.6.2.2"/>
    </reaction>
</comment>
<dbReference type="GO" id="GO:0005524">
    <property type="term" value="F:ATP binding"/>
    <property type="evidence" value="ECO:0007669"/>
    <property type="project" value="UniProtKB-KW"/>
</dbReference>
<dbReference type="AlphaFoldDB" id="A0A7T0C476"/>
<protein>
    <recommendedName>
        <fullName evidence="12">Multidrug resistance-like ATP-binding protein MdlA</fullName>
        <ecNumber evidence="3">7.6.2.2</ecNumber>
    </recommendedName>
</protein>
<organism evidence="16 17">
    <name type="scientific">Candidatus Nitrohelix vancouverensis</name>
    <dbReference type="NCBI Taxonomy" id="2705534"/>
    <lineage>
        <taxon>Bacteria</taxon>
        <taxon>Pseudomonadati</taxon>
        <taxon>Nitrospinota/Tectimicrobiota group</taxon>
        <taxon>Nitrospinota</taxon>
        <taxon>Nitrospinia</taxon>
        <taxon>Nitrospinales</taxon>
        <taxon>Nitrospinaceae</taxon>
        <taxon>Candidatus Nitrohelix</taxon>
    </lineage>
</organism>
<dbReference type="InterPro" id="IPR017871">
    <property type="entry name" value="ABC_transporter-like_CS"/>
</dbReference>
<evidence type="ECO:0000256" key="10">
    <source>
        <dbReference type="ARBA" id="ARBA00023136"/>
    </source>
</evidence>
<evidence type="ECO:0000313" key="16">
    <source>
        <dbReference type="EMBL" id="QPJ66251.1"/>
    </source>
</evidence>
<dbReference type="CDD" id="cd03254">
    <property type="entry name" value="ABCC_Glucan_exporter_like"/>
    <property type="match status" value="1"/>
</dbReference>
<gene>
    <name evidence="16" type="ORF">G3M78_12950</name>
</gene>
<dbReference type="InterPro" id="IPR027417">
    <property type="entry name" value="P-loop_NTPase"/>
</dbReference>
<dbReference type="PANTHER" id="PTHR43394:SF1">
    <property type="entry name" value="ATP-BINDING CASSETTE SUB-FAMILY B MEMBER 10, MITOCHONDRIAL"/>
    <property type="match status" value="1"/>
</dbReference>
<dbReference type="Pfam" id="PF00005">
    <property type="entry name" value="ABC_tran"/>
    <property type="match status" value="1"/>
</dbReference>
<dbReference type="InterPro" id="IPR039421">
    <property type="entry name" value="Type_1_exporter"/>
</dbReference>
<dbReference type="Pfam" id="PF00664">
    <property type="entry name" value="ABC_membrane"/>
    <property type="match status" value="1"/>
</dbReference>
<comment type="similarity">
    <text evidence="2">Belongs to the ABC transporter superfamily. Drug exporter-2 (TC 3.A.1.117) family.</text>
</comment>
<feature type="domain" description="ABC transmembrane type-1" evidence="15">
    <location>
        <begin position="34"/>
        <end position="316"/>
    </location>
</feature>
<evidence type="ECO:0000256" key="12">
    <source>
        <dbReference type="ARBA" id="ARBA00074518"/>
    </source>
</evidence>
<dbReference type="Gene3D" id="1.20.1560.10">
    <property type="entry name" value="ABC transporter type 1, transmembrane domain"/>
    <property type="match status" value="1"/>
</dbReference>
<keyword evidence="10 13" id="KW-0472">Membrane</keyword>
<evidence type="ECO:0000256" key="7">
    <source>
        <dbReference type="ARBA" id="ARBA00022741"/>
    </source>
</evidence>
<evidence type="ECO:0000256" key="4">
    <source>
        <dbReference type="ARBA" id="ARBA00022448"/>
    </source>
</evidence>
<evidence type="ECO:0000313" key="17">
    <source>
        <dbReference type="Proteomes" id="UP000594464"/>
    </source>
</evidence>
<keyword evidence="4" id="KW-0813">Transport</keyword>
<dbReference type="SUPFAM" id="SSF52540">
    <property type="entry name" value="P-loop containing nucleoside triphosphate hydrolases"/>
    <property type="match status" value="1"/>
</dbReference>
<dbReference type="SUPFAM" id="SSF90123">
    <property type="entry name" value="ABC transporter transmembrane region"/>
    <property type="match status" value="1"/>
</dbReference>
<feature type="transmembrane region" description="Helical" evidence="13">
    <location>
        <begin position="149"/>
        <end position="168"/>
    </location>
</feature>
<dbReference type="InterPro" id="IPR003593">
    <property type="entry name" value="AAA+_ATPase"/>
</dbReference>
<dbReference type="GO" id="GO:0005886">
    <property type="term" value="C:plasma membrane"/>
    <property type="evidence" value="ECO:0007669"/>
    <property type="project" value="UniProtKB-SubCell"/>
</dbReference>
<evidence type="ECO:0000259" key="15">
    <source>
        <dbReference type="PROSITE" id="PS50929"/>
    </source>
</evidence>